<dbReference type="Proteomes" id="UP001591681">
    <property type="component" value="Unassembled WGS sequence"/>
</dbReference>
<dbReference type="PANTHER" id="PTHR34488">
    <property type="entry name" value="SI:CH211-245H14.1-RELATED"/>
    <property type="match status" value="1"/>
</dbReference>
<dbReference type="AlphaFoldDB" id="A0ABD1J565"/>
<dbReference type="PANTHER" id="PTHR34488:SF1">
    <property type="entry name" value="SI:CH211-245H14.1-RELATED"/>
    <property type="match status" value="1"/>
</dbReference>
<feature type="compositionally biased region" description="Polar residues" evidence="1">
    <location>
        <begin position="1020"/>
        <end position="1038"/>
    </location>
</feature>
<feature type="region of interest" description="Disordered" evidence="1">
    <location>
        <begin position="522"/>
        <end position="621"/>
    </location>
</feature>
<feature type="region of interest" description="Disordered" evidence="1">
    <location>
        <begin position="1"/>
        <end position="77"/>
    </location>
</feature>
<sequence length="1050" mass="117861">MHGEEKGPKSVTVPEPGPEPVPQPKPEPDLEPDPEPVPQPDPEPDLQPDPEPVPQPDPEPDLEPDPEPDLEPDSQPKPMVVLGEKYEMKHGTKTVRLYTVIPEVVKVHCESLTRMLYDKKLMNKTERSSVEDCDVILAFCPVVSRLGTDVEAALKNIPVQADKETRCPSQPKEREDAAVGGCEAADGVVVAAFGITVARVLLTVAMKIFNLLWQLVMRLAQIIGVERHLQALARVLRTIAMKMFNLLWPLVMGLAEIIGVKRHLQALTSRLRIAPAGSIIGPPVIQVFTILIGKTLGSHESFLELLATQVTLERVDSVMECDVILAFCPIVSRVGTDIVAALPKIPDRKPAILVVLHHTFDTDYVIPNTSRFTADKNIPTVDCLMTKKRLKAFVIESGKTLNSRQQFVERLSSRAEEVQNADQCDVILAFCPIVSRVGTDIEAAVKLFEACCPTPKPIILVVLHHTFNREYVVPDCKKYVGGDRVSCIINGLFHDDEGLLKCCEVNTQAIEHALVKLKELKKDKKKKNKETDDSEGEDSKKKEEKKKENGDREHKTQKREINEREEEKRRSAKKSKGEDINDEGKTMACEESKETEPAERGGGKRFSQMKHDKKSHDGPAQQALSRILKKKLKIFVIESGKTLNSRQQFVERLSSRAEEVHNADQCDVILAFCPIVSRVGTDIEAAVKLFEACCPTSKPIILVVLHHTFNREYVVPDCKKYVGGDRVSCIVNGLFHDDEGLLKCCEVNTQAIEHALVKLKELKKDKKKKNKETDDSEDEDSKKSHDGPAQQALSRILKKKLKIFVIESGKTLNSRQQFVERLSSRAEEVHNADQCDVILAFCPIVSRVGTDIEAAVKLFEACCPTSKPIILVVLHHTFNREYVVPDCKKYVGGDRVSCIVNGLFHDDEGLLKCCEVNTQAIEHTLVKLKELKKDKKKKNKETDDSEDEDSKKEEEKKKENGDREHKTQKRKEKNLKERDNIPPSKRDEQKDESGSLSPKKNKVGPEVVQEGHSSKEQMHSPVQTTRPKQSQGRQYNQQRRTKGCCFCVIL</sequence>
<feature type="region of interest" description="Disordered" evidence="1">
    <location>
        <begin position="767"/>
        <end position="790"/>
    </location>
</feature>
<feature type="compositionally biased region" description="Pro residues" evidence="1">
    <location>
        <begin position="15"/>
        <end position="25"/>
    </location>
</feature>
<proteinExistence type="predicted"/>
<feature type="compositionally biased region" description="Basic and acidic residues" evidence="1">
    <location>
        <begin position="537"/>
        <end position="602"/>
    </location>
</feature>
<comment type="caution">
    <text evidence="2">The sequence shown here is derived from an EMBL/GenBank/DDBJ whole genome shotgun (WGS) entry which is preliminary data.</text>
</comment>
<protein>
    <submittedName>
        <fullName evidence="2">Uncharacterized protein</fullName>
    </submittedName>
</protein>
<evidence type="ECO:0000313" key="3">
    <source>
        <dbReference type="Proteomes" id="UP001591681"/>
    </source>
</evidence>
<gene>
    <name evidence="2" type="ORF">ACEWY4_022149</name>
</gene>
<evidence type="ECO:0000256" key="1">
    <source>
        <dbReference type="SAM" id="MobiDB-lite"/>
    </source>
</evidence>
<evidence type="ECO:0000313" key="2">
    <source>
        <dbReference type="EMBL" id="KAL2082331.1"/>
    </source>
</evidence>
<reference evidence="2 3" key="1">
    <citation type="submission" date="2024-09" db="EMBL/GenBank/DDBJ databases">
        <title>A chromosome-level genome assembly of Gray's grenadier anchovy, Coilia grayii.</title>
        <authorList>
            <person name="Fu Z."/>
        </authorList>
    </citation>
    <scope>NUCLEOTIDE SEQUENCE [LARGE SCALE GENOMIC DNA]</scope>
    <source>
        <strain evidence="2">G4</strain>
        <tissue evidence="2">Muscle</tissue>
    </source>
</reference>
<keyword evidence="3" id="KW-1185">Reference proteome</keyword>
<feature type="region of interest" description="Disordered" evidence="1">
    <location>
        <begin position="933"/>
        <end position="1039"/>
    </location>
</feature>
<dbReference type="EMBL" id="JBHFQA010000019">
    <property type="protein sequence ID" value="KAL2082331.1"/>
    <property type="molecule type" value="Genomic_DNA"/>
</dbReference>
<accession>A0ABD1J565</accession>
<feature type="compositionally biased region" description="Basic and acidic residues" evidence="1">
    <location>
        <begin position="974"/>
        <end position="993"/>
    </location>
</feature>
<feature type="compositionally biased region" description="Basic and acidic residues" evidence="1">
    <location>
        <begin position="949"/>
        <end position="965"/>
    </location>
</feature>
<organism evidence="2 3">
    <name type="scientific">Coilia grayii</name>
    <name type="common">Gray's grenadier anchovy</name>
    <dbReference type="NCBI Taxonomy" id="363190"/>
    <lineage>
        <taxon>Eukaryota</taxon>
        <taxon>Metazoa</taxon>
        <taxon>Chordata</taxon>
        <taxon>Craniata</taxon>
        <taxon>Vertebrata</taxon>
        <taxon>Euteleostomi</taxon>
        <taxon>Actinopterygii</taxon>
        <taxon>Neopterygii</taxon>
        <taxon>Teleostei</taxon>
        <taxon>Clupei</taxon>
        <taxon>Clupeiformes</taxon>
        <taxon>Clupeoidei</taxon>
        <taxon>Engraulidae</taxon>
        <taxon>Coilinae</taxon>
        <taxon>Coilia</taxon>
    </lineage>
</organism>
<name>A0ABD1J565_9TELE</name>
<feature type="compositionally biased region" description="Acidic residues" evidence="1">
    <location>
        <begin position="58"/>
        <end position="72"/>
    </location>
</feature>